<protein>
    <recommendedName>
        <fullName evidence="1">DUF7281 domain-containing protein</fullName>
    </recommendedName>
</protein>
<evidence type="ECO:0000259" key="1">
    <source>
        <dbReference type="Pfam" id="PF23947"/>
    </source>
</evidence>
<sequence>MNKQLYNFTQDKLQKNRQGGQIKNSALAIRLHKDYHFGQFDLSKKHLTFNLTDILALSKEIQRTLGVEIRNDSYPNKTSRVTNAGVNRSEKENSYAVSKDFILINSLSELKINKTIYKSSPFTSLGNYIKADEIQSVEHSVIVLVENLAVMANLKLINLTALCDEIDLPIDLPIDLTKALWLYRGDVKPQQTTNTSYQFFRRFKGKIPLICFSDLDPKGIEIALTSQADFWLTLKNTHEVAMALLGSEQEWYKQKSAIDFLLKQEKTNEEKQPWQYSFDILQHHKKTLKQEHMLKHKLELALLKINDK</sequence>
<evidence type="ECO:0000313" key="3">
    <source>
        <dbReference type="Proteomes" id="UP000197068"/>
    </source>
</evidence>
<reference evidence="2 3" key="1">
    <citation type="submission" date="2017-06" db="EMBL/GenBank/DDBJ databases">
        <title>Whole Genome Sequences of Colwellia marinimaniae MTCD1.</title>
        <authorList>
            <person name="Kusumoto H."/>
            <person name="Inoue M."/>
            <person name="Tanikawa K."/>
            <person name="Maeji H."/>
            <person name="Cameron J.H."/>
            <person name="Bartlett D.H."/>
        </authorList>
    </citation>
    <scope>NUCLEOTIDE SEQUENCE [LARGE SCALE GENOMIC DNA]</scope>
    <source>
        <strain evidence="2 3">MTCD1</strain>
    </source>
</reference>
<dbReference type="Pfam" id="PF23947">
    <property type="entry name" value="DUF7281"/>
    <property type="match status" value="1"/>
</dbReference>
<comment type="caution">
    <text evidence="2">The sequence shown here is derived from an EMBL/GenBank/DDBJ whole genome shotgun (WGS) entry which is preliminary data.</text>
</comment>
<proteinExistence type="predicted"/>
<dbReference type="RefSeq" id="WP_057180969.1">
    <property type="nucleotide sequence ID" value="NZ_BDQM01000014.1"/>
</dbReference>
<dbReference type="SUPFAM" id="SSF56726">
    <property type="entry name" value="DNA topoisomerase IV, alpha subunit"/>
    <property type="match status" value="1"/>
</dbReference>
<dbReference type="InterPro" id="IPR036078">
    <property type="entry name" value="Spo11/TopoVI_A_sf"/>
</dbReference>
<dbReference type="Proteomes" id="UP000197068">
    <property type="component" value="Unassembled WGS sequence"/>
</dbReference>
<feature type="domain" description="DUF7281" evidence="1">
    <location>
        <begin position="100"/>
        <end position="301"/>
    </location>
</feature>
<keyword evidence="3" id="KW-1185">Reference proteome</keyword>
<gene>
    <name evidence="2" type="ORF">MTCD1_02081</name>
</gene>
<dbReference type="InterPro" id="IPR055705">
    <property type="entry name" value="DUF7281"/>
</dbReference>
<dbReference type="EMBL" id="BDQM01000014">
    <property type="protein sequence ID" value="GAW96466.1"/>
    <property type="molecule type" value="Genomic_DNA"/>
</dbReference>
<name>A0ABQ0MVS3_9GAMM</name>
<accession>A0ABQ0MVS3</accession>
<evidence type="ECO:0000313" key="2">
    <source>
        <dbReference type="EMBL" id="GAW96466.1"/>
    </source>
</evidence>
<organism evidence="2 3">
    <name type="scientific">Colwellia marinimaniae</name>
    <dbReference type="NCBI Taxonomy" id="1513592"/>
    <lineage>
        <taxon>Bacteria</taxon>
        <taxon>Pseudomonadati</taxon>
        <taxon>Pseudomonadota</taxon>
        <taxon>Gammaproteobacteria</taxon>
        <taxon>Alteromonadales</taxon>
        <taxon>Colwelliaceae</taxon>
        <taxon>Colwellia</taxon>
    </lineage>
</organism>